<evidence type="ECO:0000256" key="1">
    <source>
        <dbReference type="SAM" id="Phobius"/>
    </source>
</evidence>
<keyword evidence="2" id="KW-0012">Acyltransferase</keyword>
<dbReference type="EMBL" id="FOXH01000010">
    <property type="protein sequence ID" value="SFQ10780.1"/>
    <property type="molecule type" value="Genomic_DNA"/>
</dbReference>
<dbReference type="Proteomes" id="UP000199306">
    <property type="component" value="Unassembled WGS sequence"/>
</dbReference>
<keyword evidence="1" id="KW-0472">Membrane</keyword>
<dbReference type="AlphaFoldDB" id="A0A1I5VTI7"/>
<evidence type="ECO:0000313" key="3">
    <source>
        <dbReference type="Proteomes" id="UP000199306"/>
    </source>
</evidence>
<reference evidence="2 3" key="1">
    <citation type="submission" date="2016-10" db="EMBL/GenBank/DDBJ databases">
        <authorList>
            <person name="de Groot N.N."/>
        </authorList>
    </citation>
    <scope>NUCLEOTIDE SEQUENCE [LARGE SCALE GENOMIC DNA]</scope>
    <source>
        <strain evidence="3">E92,LMG 26720,CCM 7988</strain>
    </source>
</reference>
<keyword evidence="2" id="KW-0808">Transferase</keyword>
<keyword evidence="3" id="KW-1185">Reference proteome</keyword>
<keyword evidence="1" id="KW-0812">Transmembrane</keyword>
<feature type="transmembrane region" description="Helical" evidence="1">
    <location>
        <begin position="290"/>
        <end position="310"/>
    </location>
</feature>
<feature type="transmembrane region" description="Helical" evidence="1">
    <location>
        <begin position="260"/>
        <end position="284"/>
    </location>
</feature>
<dbReference type="GO" id="GO:0016746">
    <property type="term" value="F:acyltransferase activity"/>
    <property type="evidence" value="ECO:0007669"/>
    <property type="project" value="UniProtKB-KW"/>
</dbReference>
<proteinExistence type="predicted"/>
<evidence type="ECO:0000313" key="2">
    <source>
        <dbReference type="EMBL" id="SFQ10780.1"/>
    </source>
</evidence>
<organism evidence="2 3">
    <name type="scientific">Pseudarcicella hirudinis</name>
    <dbReference type="NCBI Taxonomy" id="1079859"/>
    <lineage>
        <taxon>Bacteria</taxon>
        <taxon>Pseudomonadati</taxon>
        <taxon>Bacteroidota</taxon>
        <taxon>Cytophagia</taxon>
        <taxon>Cytophagales</taxon>
        <taxon>Flectobacillaceae</taxon>
        <taxon>Pseudarcicella</taxon>
    </lineage>
</organism>
<keyword evidence="1" id="KW-1133">Transmembrane helix</keyword>
<dbReference type="STRING" id="1079859.SAMN04515674_11052"/>
<dbReference type="PANTHER" id="PTHR31061">
    <property type="entry name" value="LD22376P"/>
    <property type="match status" value="1"/>
</dbReference>
<gene>
    <name evidence="2" type="ORF">SAMN04515674_11052</name>
</gene>
<protein>
    <submittedName>
        <fullName evidence="2">Predicted acyltransferase</fullName>
    </submittedName>
</protein>
<name>A0A1I5VTI7_9BACT</name>
<dbReference type="PANTHER" id="PTHR31061:SF24">
    <property type="entry name" value="LD22376P"/>
    <property type="match status" value="1"/>
</dbReference>
<feature type="transmembrane region" description="Helical" evidence="1">
    <location>
        <begin position="231"/>
        <end position="248"/>
    </location>
</feature>
<feature type="transmembrane region" description="Helical" evidence="1">
    <location>
        <begin position="123"/>
        <end position="141"/>
    </location>
</feature>
<accession>A0A1I5VTI7</accession>
<feature type="transmembrane region" description="Helical" evidence="1">
    <location>
        <begin position="148"/>
        <end position="166"/>
    </location>
</feature>
<dbReference type="RefSeq" id="WP_229632964.1">
    <property type="nucleotide sequence ID" value="NZ_FOXH01000010.1"/>
</dbReference>
<sequence length="368" mass="42158">MTMNSGRLIFLDFMRGLIMILLAAESANLYEALSELTTEESLGRIFMDQFTHHKWNGLHFWDLIQPCFMTIAGTSLYLSTQSRLEKGEPLSEIQKHVLIRSLKLFAFGVALHCVYAGKMVWELWNVLTQLSLTLLIAFTIIQERIRVQLLVSFAILLFSECLYHFVSIKGFNQPFAPDRNFGAFMDMVLMRKINEGGHWVAINFIPSAAHTIWGVVLAKFLTGRLRPNQKIRTLFTIALGALIFAYLLDLTDLSPIIKRICTASFIIASGGWVLVIFAICYWIIDVKKITRWIPFFLIVGMNSIFIYLLFETVGHQWINKTVAIFSNGITGFIGIPVEVQPVFAALGALLVEWYICYWLYNRKIFFKL</sequence>